<keyword evidence="9 11" id="KW-0100">Branched-chain amino acid biosynthesis</keyword>
<feature type="domain" description="KARI N-terminal Rossmann" evidence="13">
    <location>
        <begin position="2"/>
        <end position="182"/>
    </location>
</feature>
<evidence type="ECO:0000256" key="4">
    <source>
        <dbReference type="ARBA" id="ARBA00022605"/>
    </source>
</evidence>
<evidence type="ECO:0000256" key="10">
    <source>
        <dbReference type="ARBA" id="ARBA00049021"/>
    </source>
</evidence>
<evidence type="ECO:0000256" key="6">
    <source>
        <dbReference type="ARBA" id="ARBA00022842"/>
    </source>
</evidence>
<dbReference type="PIRSF" id="PIRSF000116">
    <property type="entry name" value="IlvC_gammaproteo"/>
    <property type="match status" value="1"/>
</dbReference>
<dbReference type="UniPathway" id="UPA00049">
    <property type="reaction ID" value="UER00060"/>
</dbReference>
<feature type="binding site" evidence="11">
    <location>
        <position position="53"/>
    </location>
    <ligand>
        <name>NADP(+)</name>
        <dbReference type="ChEBI" id="CHEBI:58349"/>
    </ligand>
</feature>
<dbReference type="GO" id="GO:0016853">
    <property type="term" value="F:isomerase activity"/>
    <property type="evidence" value="ECO:0007669"/>
    <property type="project" value="UniProtKB-KW"/>
</dbReference>
<dbReference type="InterPro" id="IPR013116">
    <property type="entry name" value="KARI_N"/>
</dbReference>
<dbReference type="HAMAP" id="MF_00435">
    <property type="entry name" value="IlvC"/>
    <property type="match status" value="1"/>
</dbReference>
<dbReference type="NCBIfam" id="NF009940">
    <property type="entry name" value="PRK13403.1"/>
    <property type="match status" value="1"/>
</dbReference>
<comment type="similarity">
    <text evidence="3 11 12">Belongs to the ketol-acid reductoisomerase family.</text>
</comment>
<keyword evidence="16" id="KW-1185">Reference proteome</keyword>
<dbReference type="PROSITE" id="PS51851">
    <property type="entry name" value="KARI_C"/>
    <property type="match status" value="1"/>
</dbReference>
<comment type="caution">
    <text evidence="15">The sequence shown here is derived from an EMBL/GenBank/DDBJ whole genome shotgun (WGS) entry which is preliminary data.</text>
</comment>
<evidence type="ECO:0000256" key="2">
    <source>
        <dbReference type="ARBA" id="ARBA00004885"/>
    </source>
</evidence>
<dbReference type="GO" id="GO:0000287">
    <property type="term" value="F:magnesium ion binding"/>
    <property type="evidence" value="ECO:0007669"/>
    <property type="project" value="UniProtKB-UniRule"/>
</dbReference>
<dbReference type="InterPro" id="IPR000506">
    <property type="entry name" value="KARI_C"/>
</dbReference>
<feature type="binding site" evidence="11 12">
    <location>
        <position position="191"/>
    </location>
    <ligand>
        <name>Mg(2+)</name>
        <dbReference type="ChEBI" id="CHEBI:18420"/>
        <label>1</label>
    </ligand>
</feature>
<dbReference type="NCBIfam" id="NF004017">
    <property type="entry name" value="PRK05479.1"/>
    <property type="match status" value="1"/>
</dbReference>
<feature type="binding site" evidence="11">
    <location>
        <position position="134"/>
    </location>
    <ligand>
        <name>NADP(+)</name>
        <dbReference type="ChEBI" id="CHEBI:58349"/>
    </ligand>
</feature>
<dbReference type="InterPro" id="IPR014359">
    <property type="entry name" value="KARI_prok"/>
</dbReference>
<comment type="caution">
    <text evidence="11">Lacks conserved residue(s) required for the propagation of feature annotation.</text>
</comment>
<feature type="active site" evidence="11">
    <location>
        <position position="108"/>
    </location>
</feature>
<keyword evidence="8 11" id="KW-0560">Oxidoreductase</keyword>
<dbReference type="Pfam" id="PF07991">
    <property type="entry name" value="KARI_N"/>
    <property type="match status" value="1"/>
</dbReference>
<dbReference type="EC" id="1.1.1.86" evidence="11"/>
<comment type="pathway">
    <text evidence="2 11">Amino-acid biosynthesis; L-isoleucine biosynthesis; L-isoleucine from 2-oxobutanoate: step 2/4.</text>
</comment>
<evidence type="ECO:0000256" key="7">
    <source>
        <dbReference type="ARBA" id="ARBA00022857"/>
    </source>
</evidence>
<keyword evidence="5 11" id="KW-0479">Metal-binding</keyword>
<keyword evidence="15" id="KW-0413">Isomerase</keyword>
<dbReference type="InterPro" id="IPR013023">
    <property type="entry name" value="KARI"/>
</dbReference>
<organism evidence="15 16">
    <name type="scientific">Aeromicrobium piscarium</name>
    <dbReference type="NCBI Taxonomy" id="2590901"/>
    <lineage>
        <taxon>Bacteria</taxon>
        <taxon>Bacillati</taxon>
        <taxon>Actinomycetota</taxon>
        <taxon>Actinomycetes</taxon>
        <taxon>Propionibacteriales</taxon>
        <taxon>Nocardioidaceae</taxon>
        <taxon>Aeromicrobium</taxon>
    </lineage>
</organism>
<dbReference type="Gene3D" id="6.10.240.10">
    <property type="match status" value="1"/>
</dbReference>
<gene>
    <name evidence="11 15" type="primary">ilvC</name>
    <name evidence="15" type="ORF">FNM00_03435</name>
</gene>
<proteinExistence type="inferred from homology"/>
<keyword evidence="6 11" id="KW-0460">Magnesium</keyword>
<dbReference type="UniPathway" id="UPA00047">
    <property type="reaction ID" value="UER00056"/>
</dbReference>
<dbReference type="SUPFAM" id="SSF48179">
    <property type="entry name" value="6-phosphogluconate dehydrogenase C-terminal domain-like"/>
    <property type="match status" value="1"/>
</dbReference>
<comment type="catalytic activity">
    <reaction evidence="10 11">
        <text>(2R)-2,3-dihydroxy-3-methylbutanoate + NADP(+) = (2S)-2-acetolactate + NADPH + H(+)</text>
        <dbReference type="Rhea" id="RHEA:22068"/>
        <dbReference type="ChEBI" id="CHEBI:15378"/>
        <dbReference type="ChEBI" id="CHEBI:49072"/>
        <dbReference type="ChEBI" id="CHEBI:57783"/>
        <dbReference type="ChEBI" id="CHEBI:58349"/>
        <dbReference type="ChEBI" id="CHEBI:58476"/>
        <dbReference type="EC" id="1.1.1.86"/>
    </reaction>
</comment>
<keyword evidence="7 11" id="KW-0521">NADP</keyword>
<evidence type="ECO:0000256" key="3">
    <source>
        <dbReference type="ARBA" id="ARBA00010318"/>
    </source>
</evidence>
<evidence type="ECO:0000256" key="11">
    <source>
        <dbReference type="HAMAP-Rule" id="MF_00435"/>
    </source>
</evidence>
<dbReference type="FunFam" id="3.40.50.720:FF:000023">
    <property type="entry name" value="Ketol-acid reductoisomerase (NADP(+))"/>
    <property type="match status" value="1"/>
</dbReference>
<dbReference type="EMBL" id="VLNT01000002">
    <property type="protein sequence ID" value="TSD65491.1"/>
    <property type="molecule type" value="Genomic_DNA"/>
</dbReference>
<dbReference type="GO" id="GO:0009099">
    <property type="term" value="P:L-valine biosynthetic process"/>
    <property type="evidence" value="ECO:0007669"/>
    <property type="project" value="UniProtKB-UniRule"/>
</dbReference>
<evidence type="ECO:0000259" key="13">
    <source>
        <dbReference type="PROSITE" id="PS51850"/>
    </source>
</evidence>
<comment type="function">
    <text evidence="11">Involved in the biosynthesis of branched-chain amino acids (BCAA). Catalyzes an alkyl-migration followed by a ketol-acid reduction of (S)-2-acetolactate (S2AL) to yield (R)-2,3-dihydroxy-isovalerate. In the isomerase reaction, S2AL is rearranged via a Mg-dependent methyl migration to produce 3-hydroxy-3-methyl-2-ketobutyrate (HMKB). In the reductase reaction, this 2-ketoacid undergoes a metal-dependent reduction by NADPH to yield (R)-2,3-dihydroxy-isovalerate.</text>
</comment>
<accession>A0A554SGM0</accession>
<comment type="pathway">
    <text evidence="1 11">Amino-acid biosynthesis; L-valine biosynthesis; L-valine from pyruvate: step 2/4.</text>
</comment>
<dbReference type="GO" id="GO:0005829">
    <property type="term" value="C:cytosol"/>
    <property type="evidence" value="ECO:0007669"/>
    <property type="project" value="TreeGrafter"/>
</dbReference>
<evidence type="ECO:0000256" key="1">
    <source>
        <dbReference type="ARBA" id="ARBA00004864"/>
    </source>
</evidence>
<name>A0A554SGM0_9ACTN</name>
<dbReference type="RefSeq" id="WP_143911614.1">
    <property type="nucleotide sequence ID" value="NZ_VLNT01000002.1"/>
</dbReference>
<comment type="cofactor">
    <cofactor evidence="11">
        <name>Mg(2+)</name>
        <dbReference type="ChEBI" id="CHEBI:18420"/>
    </cofactor>
    <text evidence="11">Binds 2 magnesium ions per subunit.</text>
</comment>
<evidence type="ECO:0000256" key="5">
    <source>
        <dbReference type="ARBA" id="ARBA00022723"/>
    </source>
</evidence>
<dbReference type="InterPro" id="IPR008927">
    <property type="entry name" value="6-PGluconate_DH-like_C_sf"/>
</dbReference>
<dbReference type="NCBIfam" id="TIGR00465">
    <property type="entry name" value="ilvC"/>
    <property type="match status" value="1"/>
</dbReference>
<dbReference type="InterPro" id="IPR036291">
    <property type="entry name" value="NAD(P)-bd_dom_sf"/>
</dbReference>
<comment type="catalytic activity">
    <reaction evidence="11">
        <text>(2R,3R)-2,3-dihydroxy-3-methylpentanoate + NADP(+) = (S)-2-ethyl-2-hydroxy-3-oxobutanoate + NADPH + H(+)</text>
        <dbReference type="Rhea" id="RHEA:13493"/>
        <dbReference type="ChEBI" id="CHEBI:15378"/>
        <dbReference type="ChEBI" id="CHEBI:49256"/>
        <dbReference type="ChEBI" id="CHEBI:49258"/>
        <dbReference type="ChEBI" id="CHEBI:57783"/>
        <dbReference type="ChEBI" id="CHEBI:58349"/>
        <dbReference type="EC" id="1.1.1.86"/>
    </reaction>
</comment>
<dbReference type="SUPFAM" id="SSF51735">
    <property type="entry name" value="NAD(P)-binding Rossmann-fold domains"/>
    <property type="match status" value="1"/>
</dbReference>
<feature type="binding site" evidence="11 12">
    <location>
        <position position="195"/>
    </location>
    <ligand>
        <name>Mg(2+)</name>
        <dbReference type="ChEBI" id="CHEBI:18420"/>
        <label>1</label>
    </ligand>
</feature>
<dbReference type="PROSITE" id="PS51850">
    <property type="entry name" value="KARI_N"/>
    <property type="match status" value="1"/>
</dbReference>
<feature type="domain" description="KARI C-terminal knotted" evidence="14">
    <location>
        <begin position="183"/>
        <end position="328"/>
    </location>
</feature>
<dbReference type="Proteomes" id="UP000316988">
    <property type="component" value="Unassembled WGS sequence"/>
</dbReference>
<sequence length="341" mass="36941">MAELFYDDDADLSIIQGKQVAVIGYGSQGHAHALNLRDSGVDVRVGLPEGSKSRAKAEAEGLRVLTPAEAAEEADVVVILAPDQVQRTLYAESIEPNLVEGDALVFGHGFNIRYGFIKPPAGVDVVLVAPKAPGHTVRREFVAGRGIPDILGVEQDATGNAWPLALSYAKAIGGTRAGVIKTTFTEETETDLFGEQTVLCGGVSHLIQAGFETLTEAGYQPEIAYFEVLHELKLIVDLIHEGGIAKQRWSVSDTAEYGDYVSGPRIIDSSVKDRMKDVLSEIQDGSFAKRFIDDQDNGAKEFNELREKEAGHSIEATGKELRAHFAWQQVDDDYTEGTAAR</sequence>
<dbReference type="Pfam" id="PF01450">
    <property type="entry name" value="KARI_C"/>
    <property type="match status" value="1"/>
</dbReference>
<dbReference type="PANTHER" id="PTHR21371:SF1">
    <property type="entry name" value="KETOL-ACID REDUCTOISOMERASE, MITOCHONDRIAL"/>
    <property type="match status" value="1"/>
</dbReference>
<evidence type="ECO:0000256" key="9">
    <source>
        <dbReference type="ARBA" id="ARBA00023304"/>
    </source>
</evidence>
<evidence type="ECO:0000313" key="16">
    <source>
        <dbReference type="Proteomes" id="UP000316988"/>
    </source>
</evidence>
<dbReference type="GO" id="GO:0004455">
    <property type="term" value="F:ketol-acid reductoisomerase activity"/>
    <property type="evidence" value="ECO:0007669"/>
    <property type="project" value="UniProtKB-UniRule"/>
</dbReference>
<feature type="binding site" evidence="11">
    <location>
        <position position="51"/>
    </location>
    <ligand>
        <name>NADP(+)</name>
        <dbReference type="ChEBI" id="CHEBI:58349"/>
    </ligand>
</feature>
<feature type="binding site" evidence="11 12">
    <location>
        <position position="231"/>
    </location>
    <ligand>
        <name>Mg(2+)</name>
        <dbReference type="ChEBI" id="CHEBI:18420"/>
        <label>2</label>
    </ligand>
</feature>
<feature type="binding site" evidence="11">
    <location>
        <begin position="25"/>
        <end position="28"/>
    </location>
    <ligand>
        <name>NADP(+)</name>
        <dbReference type="ChEBI" id="CHEBI:58349"/>
    </ligand>
</feature>
<dbReference type="OrthoDB" id="9804088at2"/>
<evidence type="ECO:0000256" key="12">
    <source>
        <dbReference type="PROSITE-ProRule" id="PRU01198"/>
    </source>
</evidence>
<keyword evidence="4 11" id="KW-0028">Amino-acid biosynthesis</keyword>
<dbReference type="GO" id="GO:0050661">
    <property type="term" value="F:NADP binding"/>
    <property type="evidence" value="ECO:0007669"/>
    <property type="project" value="InterPro"/>
</dbReference>
<protein>
    <recommendedName>
        <fullName evidence="11">Ketol-acid reductoisomerase (NADP(+))</fullName>
        <shortName evidence="11">KARI</shortName>
        <ecNumber evidence="11">1.1.1.86</ecNumber>
    </recommendedName>
    <alternativeName>
        <fullName evidence="11">Acetohydroxy-acid isomeroreductase</fullName>
        <shortName evidence="11">AHIR</shortName>
    </alternativeName>
    <alternativeName>
        <fullName evidence="11">Alpha-keto-beta-hydroxylacyl reductoisomerase</fullName>
    </alternativeName>
</protein>
<dbReference type="Gene3D" id="3.40.50.720">
    <property type="entry name" value="NAD(P)-binding Rossmann-like Domain"/>
    <property type="match status" value="1"/>
</dbReference>
<evidence type="ECO:0000256" key="8">
    <source>
        <dbReference type="ARBA" id="ARBA00023002"/>
    </source>
</evidence>
<dbReference type="GO" id="GO:0009097">
    <property type="term" value="P:isoleucine biosynthetic process"/>
    <property type="evidence" value="ECO:0007669"/>
    <property type="project" value="UniProtKB-UniRule"/>
</dbReference>
<feature type="binding site" evidence="11 12">
    <location>
        <position position="252"/>
    </location>
    <ligand>
        <name>substrate</name>
    </ligand>
</feature>
<evidence type="ECO:0000259" key="14">
    <source>
        <dbReference type="PROSITE" id="PS51851"/>
    </source>
</evidence>
<dbReference type="PANTHER" id="PTHR21371">
    <property type="entry name" value="KETOL-ACID REDUCTOISOMERASE, MITOCHONDRIAL"/>
    <property type="match status" value="1"/>
</dbReference>
<feature type="binding site" evidence="11 12">
    <location>
        <position position="227"/>
    </location>
    <ligand>
        <name>Mg(2+)</name>
        <dbReference type="ChEBI" id="CHEBI:18420"/>
        <label>2</label>
    </ligand>
</feature>
<feature type="binding site" evidence="11 12">
    <location>
        <position position="191"/>
    </location>
    <ligand>
        <name>Mg(2+)</name>
        <dbReference type="ChEBI" id="CHEBI:18420"/>
        <label>2</label>
    </ligand>
</feature>
<reference evidence="15 16" key="1">
    <citation type="submission" date="2019-07" db="EMBL/GenBank/DDBJ databases">
        <authorList>
            <person name="Zhao L.H."/>
        </authorList>
    </citation>
    <scope>NUCLEOTIDE SEQUENCE [LARGE SCALE GENOMIC DNA]</scope>
    <source>
        <strain evidence="15 16">Co35</strain>
    </source>
</reference>
<dbReference type="AlphaFoldDB" id="A0A554SGM0"/>
<evidence type="ECO:0000313" key="15">
    <source>
        <dbReference type="EMBL" id="TSD65491.1"/>
    </source>
</evidence>